<dbReference type="Proteomes" id="UP000054837">
    <property type="component" value="Unassembled WGS sequence"/>
</dbReference>
<evidence type="ECO:0000313" key="2">
    <source>
        <dbReference type="EMBL" id="KUG55749.1"/>
    </source>
</evidence>
<sequence length="100" mass="10992">MRVVRWPAQQEDRAWCAQRSLPCLLLVAGRAPLPQPGPTETVLPDSAGEEAVAAAVDELAWRPTQRLRADRRAAPERGPRAARRPVRRPRSLVGTLAALL</sequence>
<keyword evidence="3" id="KW-1185">Reference proteome</keyword>
<protein>
    <submittedName>
        <fullName evidence="2">Uncharacterized protein</fullName>
    </submittedName>
</protein>
<gene>
    <name evidence="2" type="ORF">AVL62_05520</name>
</gene>
<dbReference type="AlphaFoldDB" id="A0A0W8I8W4"/>
<name>A0A0W8I8W4_9MICO</name>
<proteinExistence type="predicted"/>
<evidence type="ECO:0000313" key="3">
    <source>
        <dbReference type="Proteomes" id="UP000054837"/>
    </source>
</evidence>
<reference evidence="2 3" key="1">
    <citation type="submission" date="2015-12" db="EMBL/GenBank/DDBJ databases">
        <title>Serinicoccus chungangenesis strain CD08_5 genome sequencing and assembly.</title>
        <authorList>
            <person name="Chander A.M."/>
            <person name="Kaur G."/>
            <person name="Nair G.R."/>
            <person name="Dhawan D.K."/>
            <person name="Kochhar R.K."/>
            <person name="Mayilraj S."/>
            <person name="Bhadada S.K."/>
        </authorList>
    </citation>
    <scope>NUCLEOTIDE SEQUENCE [LARGE SCALE GENOMIC DNA]</scope>
    <source>
        <strain evidence="2 3">CD08_5</strain>
    </source>
</reference>
<accession>A0A0W8I8W4</accession>
<dbReference type="EMBL" id="LQBL01000022">
    <property type="protein sequence ID" value="KUG55749.1"/>
    <property type="molecule type" value="Genomic_DNA"/>
</dbReference>
<evidence type="ECO:0000256" key="1">
    <source>
        <dbReference type="SAM" id="MobiDB-lite"/>
    </source>
</evidence>
<feature type="compositionally biased region" description="Basic and acidic residues" evidence="1">
    <location>
        <begin position="67"/>
        <end position="79"/>
    </location>
</feature>
<organism evidence="2 3">
    <name type="scientific">Serinicoccus chungangensis</name>
    <dbReference type="NCBI Taxonomy" id="767452"/>
    <lineage>
        <taxon>Bacteria</taxon>
        <taxon>Bacillati</taxon>
        <taxon>Actinomycetota</taxon>
        <taxon>Actinomycetes</taxon>
        <taxon>Micrococcales</taxon>
        <taxon>Ornithinimicrobiaceae</taxon>
        <taxon>Serinicoccus</taxon>
    </lineage>
</organism>
<feature type="region of interest" description="Disordered" evidence="1">
    <location>
        <begin position="64"/>
        <end position="88"/>
    </location>
</feature>
<comment type="caution">
    <text evidence="2">The sequence shown here is derived from an EMBL/GenBank/DDBJ whole genome shotgun (WGS) entry which is preliminary data.</text>
</comment>